<organism evidence="1 2">
    <name type="scientific">Brugia timori</name>
    <dbReference type="NCBI Taxonomy" id="42155"/>
    <lineage>
        <taxon>Eukaryota</taxon>
        <taxon>Metazoa</taxon>
        <taxon>Ecdysozoa</taxon>
        <taxon>Nematoda</taxon>
        <taxon>Chromadorea</taxon>
        <taxon>Rhabditida</taxon>
        <taxon>Spirurina</taxon>
        <taxon>Spiruromorpha</taxon>
        <taxon>Filarioidea</taxon>
        <taxon>Onchocercidae</taxon>
        <taxon>Brugia</taxon>
    </lineage>
</organism>
<keyword evidence="2" id="KW-1185">Reference proteome</keyword>
<protein>
    <submittedName>
        <fullName evidence="1">Uncharacterized protein</fullName>
    </submittedName>
</protein>
<sequence length="40" mass="4999">MWKWRVHEMVPIEIIFDRVPYRVNIYLLLESHVVKISFLK</sequence>
<dbReference type="AlphaFoldDB" id="A0A3P7WSA8"/>
<evidence type="ECO:0000313" key="2">
    <source>
        <dbReference type="Proteomes" id="UP000280834"/>
    </source>
</evidence>
<accession>A0A3P7WSA8</accession>
<dbReference type="EMBL" id="UZAG01021418">
    <property type="protein sequence ID" value="VDO50384.1"/>
    <property type="molecule type" value="Genomic_DNA"/>
</dbReference>
<name>A0A3P7WSA8_9BILA</name>
<gene>
    <name evidence="1" type="ORF">BTMF_LOCUS14640</name>
</gene>
<dbReference type="Proteomes" id="UP000280834">
    <property type="component" value="Unassembled WGS sequence"/>
</dbReference>
<evidence type="ECO:0000313" key="1">
    <source>
        <dbReference type="EMBL" id="VDO50384.1"/>
    </source>
</evidence>
<reference evidence="1 2" key="1">
    <citation type="submission" date="2018-11" db="EMBL/GenBank/DDBJ databases">
        <authorList>
            <consortium name="Pathogen Informatics"/>
        </authorList>
    </citation>
    <scope>NUCLEOTIDE SEQUENCE [LARGE SCALE GENOMIC DNA]</scope>
</reference>
<proteinExistence type="predicted"/>